<protein>
    <submittedName>
        <fullName evidence="2">Uncharacterized protein</fullName>
    </submittedName>
</protein>
<keyword evidence="3" id="KW-1185">Reference proteome</keyword>
<organism evidence="2 3">
    <name type="scientific">Lacticaseibacillus saniviri JCM 17471 = DSM 24301</name>
    <dbReference type="NCBI Taxonomy" id="1293598"/>
    <lineage>
        <taxon>Bacteria</taxon>
        <taxon>Bacillati</taxon>
        <taxon>Bacillota</taxon>
        <taxon>Bacilli</taxon>
        <taxon>Lactobacillales</taxon>
        <taxon>Lactobacillaceae</taxon>
        <taxon>Lacticaseibacillus</taxon>
    </lineage>
</organism>
<dbReference type="Proteomes" id="UP000050969">
    <property type="component" value="Unassembled WGS sequence"/>
</dbReference>
<keyword evidence="1" id="KW-0812">Transmembrane</keyword>
<proteinExistence type="predicted"/>
<evidence type="ECO:0000256" key="1">
    <source>
        <dbReference type="SAM" id="Phobius"/>
    </source>
</evidence>
<gene>
    <name evidence="2" type="ORF">IV56_GL000233</name>
</gene>
<name>A0A0R2MN80_9LACO</name>
<evidence type="ECO:0000313" key="3">
    <source>
        <dbReference type="Proteomes" id="UP000050969"/>
    </source>
</evidence>
<dbReference type="EMBL" id="JQCE01000075">
    <property type="protein sequence ID" value="KRO15143.1"/>
    <property type="molecule type" value="Genomic_DNA"/>
</dbReference>
<keyword evidence="1" id="KW-1133">Transmembrane helix</keyword>
<evidence type="ECO:0000313" key="2">
    <source>
        <dbReference type="EMBL" id="KRO15143.1"/>
    </source>
</evidence>
<dbReference type="RefSeq" id="WP_054776739.1">
    <property type="nucleotide sequence ID" value="NZ_BBBX01000003.1"/>
</dbReference>
<dbReference type="PATRIC" id="fig|1293598.4.peg.251"/>
<sequence length="61" mass="6575">MIDIAIFIISQQNVANATMQHVGRPKLCYSAGFTWPFGAVAILLVVGMAYSQAIIEKHPAA</sequence>
<feature type="transmembrane region" description="Helical" evidence="1">
    <location>
        <begin position="33"/>
        <end position="55"/>
    </location>
</feature>
<keyword evidence="1" id="KW-0472">Membrane</keyword>
<comment type="caution">
    <text evidence="2">The sequence shown here is derived from an EMBL/GenBank/DDBJ whole genome shotgun (WGS) entry which is preliminary data.</text>
</comment>
<accession>A0A0R2MN80</accession>
<reference evidence="2 3" key="1">
    <citation type="journal article" date="2015" name="Genome Announc.">
        <title>Expanding the biotechnology potential of lactobacilli through comparative genomics of 213 strains and associated genera.</title>
        <authorList>
            <person name="Sun Z."/>
            <person name="Harris H.M."/>
            <person name="McCann A."/>
            <person name="Guo C."/>
            <person name="Argimon S."/>
            <person name="Zhang W."/>
            <person name="Yang X."/>
            <person name="Jeffery I.B."/>
            <person name="Cooney J.C."/>
            <person name="Kagawa T.F."/>
            <person name="Liu W."/>
            <person name="Song Y."/>
            <person name="Salvetti E."/>
            <person name="Wrobel A."/>
            <person name="Rasinkangas P."/>
            <person name="Parkhill J."/>
            <person name="Rea M.C."/>
            <person name="O'Sullivan O."/>
            <person name="Ritari J."/>
            <person name="Douillard F.P."/>
            <person name="Paul Ross R."/>
            <person name="Yang R."/>
            <person name="Briner A.E."/>
            <person name="Felis G.E."/>
            <person name="de Vos W.M."/>
            <person name="Barrangou R."/>
            <person name="Klaenhammer T.R."/>
            <person name="Caufield P.W."/>
            <person name="Cui Y."/>
            <person name="Zhang H."/>
            <person name="O'Toole P.W."/>
        </authorList>
    </citation>
    <scope>NUCLEOTIDE SEQUENCE [LARGE SCALE GENOMIC DNA]</scope>
    <source>
        <strain evidence="2 3">DSM 24301</strain>
    </source>
</reference>
<dbReference type="AlphaFoldDB" id="A0A0R2MN80"/>
<dbReference type="STRING" id="1293598.IV56_GL000233"/>